<dbReference type="Pfam" id="PF04149">
    <property type="entry name" value="DUF397"/>
    <property type="match status" value="1"/>
</dbReference>
<feature type="domain" description="DUF397" evidence="1">
    <location>
        <begin position="9"/>
        <end position="62"/>
    </location>
</feature>
<reference evidence="3" key="1">
    <citation type="journal article" date="2019" name="Int. J. Syst. Evol. Microbiol.">
        <title>The Global Catalogue of Microorganisms (GCM) 10K type strain sequencing project: providing services to taxonomists for standard genome sequencing and annotation.</title>
        <authorList>
            <consortium name="The Broad Institute Genomics Platform"/>
            <consortium name="The Broad Institute Genome Sequencing Center for Infectious Disease"/>
            <person name="Wu L."/>
            <person name="Ma J."/>
        </authorList>
    </citation>
    <scope>NUCLEOTIDE SEQUENCE [LARGE SCALE GENOMIC DNA]</scope>
    <source>
        <strain evidence="3">CGMCC 4.7132</strain>
    </source>
</reference>
<sequence length="78" mass="8626">MTQELSGVQWHKSSFSGGDGSNCVEVAYLTEGRYGVRDSKARARPALVVGRAEWHVFLHHVKANGQLNPDPEGHSPRR</sequence>
<organism evidence="2 3">
    <name type="scientific">Sphaerisporangium dianthi</name>
    <dbReference type="NCBI Taxonomy" id="1436120"/>
    <lineage>
        <taxon>Bacteria</taxon>
        <taxon>Bacillati</taxon>
        <taxon>Actinomycetota</taxon>
        <taxon>Actinomycetes</taxon>
        <taxon>Streptosporangiales</taxon>
        <taxon>Streptosporangiaceae</taxon>
        <taxon>Sphaerisporangium</taxon>
    </lineage>
</organism>
<evidence type="ECO:0000313" key="2">
    <source>
        <dbReference type="EMBL" id="MFC4531135.1"/>
    </source>
</evidence>
<name>A0ABV9CER1_9ACTN</name>
<evidence type="ECO:0000313" key="3">
    <source>
        <dbReference type="Proteomes" id="UP001596004"/>
    </source>
</evidence>
<comment type="caution">
    <text evidence="2">The sequence shown here is derived from an EMBL/GenBank/DDBJ whole genome shotgun (WGS) entry which is preliminary data.</text>
</comment>
<keyword evidence="3" id="KW-1185">Reference proteome</keyword>
<dbReference type="InterPro" id="IPR007278">
    <property type="entry name" value="DUF397"/>
</dbReference>
<proteinExistence type="predicted"/>
<dbReference type="Proteomes" id="UP001596004">
    <property type="component" value="Unassembled WGS sequence"/>
</dbReference>
<dbReference type="RefSeq" id="WP_380839482.1">
    <property type="nucleotide sequence ID" value="NZ_JBHSFP010000005.1"/>
</dbReference>
<accession>A0ABV9CER1</accession>
<protein>
    <submittedName>
        <fullName evidence="2">DUF397 domain-containing protein</fullName>
    </submittedName>
</protein>
<evidence type="ECO:0000259" key="1">
    <source>
        <dbReference type="Pfam" id="PF04149"/>
    </source>
</evidence>
<gene>
    <name evidence="2" type="ORF">ACFO60_10210</name>
</gene>
<dbReference type="EMBL" id="JBHSFP010000005">
    <property type="protein sequence ID" value="MFC4531135.1"/>
    <property type="molecule type" value="Genomic_DNA"/>
</dbReference>